<dbReference type="AlphaFoldDB" id="A0A212RGN3"/>
<reference evidence="5" key="1">
    <citation type="submission" date="2017-06" db="EMBL/GenBank/DDBJ databases">
        <authorList>
            <person name="Varghese N."/>
            <person name="Submissions S."/>
        </authorList>
    </citation>
    <scope>NUCLEOTIDE SEQUENCE [LARGE SCALE GENOMIC DNA]</scope>
    <source>
        <strain evidence="5">DSM 137</strain>
    </source>
</reference>
<evidence type="ECO:0000259" key="3">
    <source>
        <dbReference type="Pfam" id="PF01557"/>
    </source>
</evidence>
<dbReference type="Pfam" id="PF01557">
    <property type="entry name" value="FAA_hydrolase"/>
    <property type="match status" value="1"/>
</dbReference>
<dbReference type="SUPFAM" id="SSF56529">
    <property type="entry name" value="FAH"/>
    <property type="match status" value="1"/>
</dbReference>
<gene>
    <name evidence="4" type="ORF">SAMN06265338_104132</name>
</gene>
<dbReference type="PANTHER" id="PTHR42796:SF4">
    <property type="entry name" value="FUMARYLACETOACETATE HYDROLASE DOMAIN-CONTAINING PROTEIN 2A"/>
    <property type="match status" value="1"/>
</dbReference>
<evidence type="ECO:0000256" key="1">
    <source>
        <dbReference type="ARBA" id="ARBA00010211"/>
    </source>
</evidence>
<dbReference type="GO" id="GO:0046872">
    <property type="term" value="F:metal ion binding"/>
    <property type="evidence" value="ECO:0007669"/>
    <property type="project" value="UniProtKB-KW"/>
</dbReference>
<dbReference type="InterPro" id="IPR051121">
    <property type="entry name" value="FAH"/>
</dbReference>
<dbReference type="RefSeq" id="WP_088520593.1">
    <property type="nucleotide sequence ID" value="NZ_FYDG01000004.1"/>
</dbReference>
<dbReference type="InterPro" id="IPR011234">
    <property type="entry name" value="Fumarylacetoacetase-like_C"/>
</dbReference>
<dbReference type="GO" id="GO:0019752">
    <property type="term" value="P:carboxylic acid metabolic process"/>
    <property type="evidence" value="ECO:0007669"/>
    <property type="project" value="UniProtKB-ARBA"/>
</dbReference>
<comment type="similarity">
    <text evidence="1">Belongs to the FAH family.</text>
</comment>
<accession>A0A212RGN3</accession>
<keyword evidence="5" id="KW-1185">Reference proteome</keyword>
<organism evidence="4 5">
    <name type="scientific">Rhodoblastus acidophilus</name>
    <name type="common">Rhodopseudomonas acidophila</name>
    <dbReference type="NCBI Taxonomy" id="1074"/>
    <lineage>
        <taxon>Bacteria</taxon>
        <taxon>Pseudomonadati</taxon>
        <taxon>Pseudomonadota</taxon>
        <taxon>Alphaproteobacteria</taxon>
        <taxon>Hyphomicrobiales</taxon>
        <taxon>Rhodoblastaceae</taxon>
        <taxon>Rhodoblastus</taxon>
    </lineage>
</organism>
<evidence type="ECO:0000313" key="5">
    <source>
        <dbReference type="Proteomes" id="UP000198418"/>
    </source>
</evidence>
<sequence>MKLLRYGATGQEKPGLLDSDGHIRDLSGVIPDLGPAQISPEGLETLAAVDPRDLPTVEGAPRLGPPLAGIGQIHAIGLNYRNHAREAGMAIPDEPILFTKATSCLSGPDDDIVIPRGAQTVDWEVELGVVIGTAAYQVEEAQALEHVAGYLTANDVSERDHQIRRGGQWVKGKSAPGFGPLGPWLVTKDEVPDPQNLAVKLAVNGEIRQDGHTSDMIFSVARIVAHVSAFLRLMPGDVILTGTPAGVGMGMKPPVYLQPGDQVTVEVEGLGVQRQQVRNQ</sequence>
<evidence type="ECO:0000313" key="4">
    <source>
        <dbReference type="EMBL" id="SNB71340.1"/>
    </source>
</evidence>
<evidence type="ECO:0000256" key="2">
    <source>
        <dbReference type="ARBA" id="ARBA00022723"/>
    </source>
</evidence>
<dbReference type="FunFam" id="3.90.850.10:FF:000002">
    <property type="entry name" value="2-hydroxyhepta-2,4-diene-1,7-dioate isomerase"/>
    <property type="match status" value="1"/>
</dbReference>
<feature type="domain" description="Fumarylacetoacetase-like C-terminal" evidence="3">
    <location>
        <begin position="73"/>
        <end position="278"/>
    </location>
</feature>
<proteinExistence type="inferred from homology"/>
<dbReference type="Gene3D" id="3.90.850.10">
    <property type="entry name" value="Fumarylacetoacetase-like, C-terminal domain"/>
    <property type="match status" value="1"/>
</dbReference>
<protein>
    <submittedName>
        <fullName evidence="4">2-keto-4-pentenoate hydratase/2-oxohepta-3-ene-1,7-dioic acid hydratase (Catechol pathway)</fullName>
    </submittedName>
</protein>
<dbReference type="EMBL" id="FYDG01000004">
    <property type="protein sequence ID" value="SNB71340.1"/>
    <property type="molecule type" value="Genomic_DNA"/>
</dbReference>
<dbReference type="GO" id="GO:0016853">
    <property type="term" value="F:isomerase activity"/>
    <property type="evidence" value="ECO:0007669"/>
    <property type="project" value="UniProtKB-ARBA"/>
</dbReference>
<dbReference type="Proteomes" id="UP000198418">
    <property type="component" value="Unassembled WGS sequence"/>
</dbReference>
<dbReference type="OrthoDB" id="5197601at2"/>
<dbReference type="InterPro" id="IPR036663">
    <property type="entry name" value="Fumarylacetoacetase_C_sf"/>
</dbReference>
<dbReference type="PANTHER" id="PTHR42796">
    <property type="entry name" value="FUMARYLACETOACETATE HYDROLASE DOMAIN-CONTAINING PROTEIN 2A-RELATED"/>
    <property type="match status" value="1"/>
</dbReference>
<keyword evidence="2" id="KW-0479">Metal-binding</keyword>
<name>A0A212RGN3_RHOAC</name>